<evidence type="ECO:0000256" key="2">
    <source>
        <dbReference type="ARBA" id="ARBA00023125"/>
    </source>
</evidence>
<name>A0A3N1HQZ3_9ACTN</name>
<dbReference type="InParanoid" id="A0A3N1HQZ3"/>
<dbReference type="SUPFAM" id="SSF46689">
    <property type="entry name" value="Homeodomain-like"/>
    <property type="match status" value="1"/>
</dbReference>
<evidence type="ECO:0000259" key="5">
    <source>
        <dbReference type="PROSITE" id="PS50977"/>
    </source>
</evidence>
<dbReference type="PANTHER" id="PTHR30055:SF234">
    <property type="entry name" value="HTH-TYPE TRANSCRIPTIONAL REGULATOR BETI"/>
    <property type="match status" value="1"/>
</dbReference>
<dbReference type="GO" id="GO:0000976">
    <property type="term" value="F:transcription cis-regulatory region binding"/>
    <property type="evidence" value="ECO:0007669"/>
    <property type="project" value="TreeGrafter"/>
</dbReference>
<evidence type="ECO:0000313" key="7">
    <source>
        <dbReference type="Proteomes" id="UP000276232"/>
    </source>
</evidence>
<evidence type="ECO:0000256" key="1">
    <source>
        <dbReference type="ARBA" id="ARBA00023015"/>
    </source>
</evidence>
<reference evidence="6 7" key="1">
    <citation type="journal article" date="2015" name="Stand. Genomic Sci.">
        <title>Genomic Encyclopedia of Bacterial and Archaeal Type Strains, Phase III: the genomes of soil and plant-associated and newly described type strains.</title>
        <authorList>
            <person name="Whitman W.B."/>
            <person name="Woyke T."/>
            <person name="Klenk H.P."/>
            <person name="Zhou Y."/>
            <person name="Lilburn T.G."/>
            <person name="Beck B.J."/>
            <person name="De Vos P."/>
            <person name="Vandamme P."/>
            <person name="Eisen J.A."/>
            <person name="Garrity G."/>
            <person name="Hugenholtz P."/>
            <person name="Kyrpides N.C."/>
        </authorList>
    </citation>
    <scope>NUCLEOTIDE SEQUENCE [LARGE SCALE GENOMIC DNA]</scope>
    <source>
        <strain evidence="6 7">CECT 7306</strain>
    </source>
</reference>
<protein>
    <submittedName>
        <fullName evidence="6">TetR family transcriptional regulator</fullName>
    </submittedName>
</protein>
<dbReference type="OrthoDB" id="9806334at2"/>
<dbReference type="PROSITE" id="PS50977">
    <property type="entry name" value="HTH_TETR_2"/>
    <property type="match status" value="1"/>
</dbReference>
<dbReference type="Pfam" id="PF00440">
    <property type="entry name" value="TetR_N"/>
    <property type="match status" value="1"/>
</dbReference>
<evidence type="ECO:0000313" key="6">
    <source>
        <dbReference type="EMBL" id="ROP44924.1"/>
    </source>
</evidence>
<keyword evidence="1" id="KW-0805">Transcription regulation</keyword>
<dbReference type="AlphaFoldDB" id="A0A3N1HQZ3"/>
<dbReference type="RefSeq" id="WP_123379136.1">
    <property type="nucleotide sequence ID" value="NZ_RJKN01000002.1"/>
</dbReference>
<keyword evidence="2 4" id="KW-0238">DNA-binding</keyword>
<evidence type="ECO:0000256" key="4">
    <source>
        <dbReference type="PROSITE-ProRule" id="PRU00335"/>
    </source>
</evidence>
<dbReference type="Gene3D" id="1.10.357.10">
    <property type="entry name" value="Tetracycline Repressor, domain 2"/>
    <property type="match status" value="1"/>
</dbReference>
<keyword evidence="7" id="KW-1185">Reference proteome</keyword>
<dbReference type="InterPro" id="IPR009057">
    <property type="entry name" value="Homeodomain-like_sf"/>
</dbReference>
<organism evidence="6 7">
    <name type="scientific">Pseudokineococcus lusitanus</name>
    <dbReference type="NCBI Taxonomy" id="763993"/>
    <lineage>
        <taxon>Bacteria</taxon>
        <taxon>Bacillati</taxon>
        <taxon>Actinomycetota</taxon>
        <taxon>Actinomycetes</taxon>
        <taxon>Kineosporiales</taxon>
        <taxon>Kineosporiaceae</taxon>
        <taxon>Pseudokineococcus</taxon>
    </lineage>
</organism>
<feature type="domain" description="HTH tetR-type" evidence="5">
    <location>
        <begin position="1"/>
        <end position="61"/>
    </location>
</feature>
<dbReference type="PRINTS" id="PR00455">
    <property type="entry name" value="HTHTETR"/>
</dbReference>
<evidence type="ECO:0000256" key="3">
    <source>
        <dbReference type="ARBA" id="ARBA00023163"/>
    </source>
</evidence>
<accession>A0A3N1HQZ3</accession>
<comment type="caution">
    <text evidence="6">The sequence shown here is derived from an EMBL/GenBank/DDBJ whole genome shotgun (WGS) entry which is preliminary data.</text>
</comment>
<dbReference type="GO" id="GO:0003700">
    <property type="term" value="F:DNA-binding transcription factor activity"/>
    <property type="evidence" value="ECO:0007669"/>
    <property type="project" value="TreeGrafter"/>
</dbReference>
<gene>
    <name evidence="6" type="ORF">EDC03_1054</name>
</gene>
<dbReference type="EMBL" id="RJKN01000002">
    <property type="protein sequence ID" value="ROP44924.1"/>
    <property type="molecule type" value="Genomic_DNA"/>
</dbReference>
<dbReference type="InterPro" id="IPR001647">
    <property type="entry name" value="HTH_TetR"/>
</dbReference>
<proteinExistence type="predicted"/>
<dbReference type="PANTHER" id="PTHR30055">
    <property type="entry name" value="HTH-TYPE TRANSCRIPTIONAL REGULATOR RUTR"/>
    <property type="match status" value="1"/>
</dbReference>
<dbReference type="Pfam" id="PF17937">
    <property type="entry name" value="TetR_C_28"/>
    <property type="match status" value="1"/>
</dbReference>
<sequence>MTARDRVLDAYETLLVDTGPAAATLDAVSSAAGVSKGGLLYHFPSKEALVTGLLERLRVRAQADAESMRTAPEGATDVWLRTSAPPIEATSGLSRTYVAALRIAGGDEAADLARAVFAEIDDAWYAALLDELGDPARARLVQLVGDGLYLAALTGAEQVGPVPVDDLLAALRP</sequence>
<dbReference type="InterPro" id="IPR041479">
    <property type="entry name" value="TetR_CgmR_C"/>
</dbReference>
<dbReference type="Proteomes" id="UP000276232">
    <property type="component" value="Unassembled WGS sequence"/>
</dbReference>
<keyword evidence="3" id="KW-0804">Transcription</keyword>
<dbReference type="InterPro" id="IPR050109">
    <property type="entry name" value="HTH-type_TetR-like_transc_reg"/>
</dbReference>
<feature type="DNA-binding region" description="H-T-H motif" evidence="4">
    <location>
        <begin position="24"/>
        <end position="43"/>
    </location>
</feature>